<dbReference type="SMART" id="SM01419">
    <property type="entry name" value="Thiol-ester_cl"/>
    <property type="match status" value="1"/>
</dbReference>
<dbReference type="InterPro" id="IPR008930">
    <property type="entry name" value="Terpenoid_cyclase/PrenylTrfase"/>
</dbReference>
<dbReference type="STRING" id="67801.A0A1B0C1Y1"/>
<dbReference type="Pfam" id="PF00207">
    <property type="entry name" value="A2M"/>
    <property type="match status" value="1"/>
</dbReference>
<evidence type="ECO:0000256" key="2">
    <source>
        <dbReference type="ARBA" id="ARBA00022690"/>
    </source>
</evidence>
<dbReference type="Gene3D" id="2.20.130.20">
    <property type="match status" value="1"/>
</dbReference>
<keyword evidence="4" id="KW-0391">Immunity</keyword>
<feature type="domain" description="Alpha-macroglobulin receptor-binding" evidence="15">
    <location>
        <begin position="1386"/>
        <end position="1476"/>
    </location>
</feature>
<dbReference type="Gene3D" id="2.60.40.690">
    <property type="entry name" value="Alpha-macroglobulin, receptor-binding domain"/>
    <property type="match status" value="1"/>
</dbReference>
<dbReference type="Gene3D" id="2.60.120.1540">
    <property type="match status" value="1"/>
</dbReference>
<evidence type="ECO:0000256" key="12">
    <source>
        <dbReference type="SAM" id="SignalP"/>
    </source>
</evidence>
<dbReference type="EnsemblMetazoa" id="GPPI046881-RA">
    <property type="protein sequence ID" value="GPPI046881-PA"/>
    <property type="gene ID" value="GPPI046881"/>
</dbReference>
<dbReference type="GO" id="GO:0004867">
    <property type="term" value="F:serine-type endopeptidase inhibitor activity"/>
    <property type="evidence" value="ECO:0007669"/>
    <property type="project" value="UniProtKB-KW"/>
</dbReference>
<evidence type="ECO:0000256" key="11">
    <source>
        <dbReference type="ARBA" id="ARBA00078071"/>
    </source>
</evidence>
<dbReference type="InterPro" id="IPR009048">
    <property type="entry name" value="A-macroglobulin_rcpt-bd"/>
</dbReference>
<dbReference type="FunFam" id="2.60.40.10:FF:000155">
    <property type="entry name" value="complement C3 isoform X1"/>
    <property type="match status" value="1"/>
</dbReference>
<dbReference type="SUPFAM" id="SSF81296">
    <property type="entry name" value="E set domains"/>
    <property type="match status" value="1"/>
</dbReference>
<dbReference type="SMART" id="SM01359">
    <property type="entry name" value="A2M_N_2"/>
    <property type="match status" value="1"/>
</dbReference>
<keyword evidence="17" id="KW-1185">Reference proteome</keyword>
<dbReference type="InterPro" id="IPR041555">
    <property type="entry name" value="MG3"/>
</dbReference>
<dbReference type="Gene3D" id="2.60.40.1940">
    <property type="match status" value="1"/>
</dbReference>
<dbReference type="SMART" id="SM01360">
    <property type="entry name" value="A2M"/>
    <property type="match status" value="1"/>
</dbReference>
<accession>A0A1B0C1Y1</accession>
<dbReference type="Pfam" id="PF07677">
    <property type="entry name" value="A2M_recep"/>
    <property type="match status" value="1"/>
</dbReference>
<dbReference type="GO" id="GO:0002376">
    <property type="term" value="P:immune system process"/>
    <property type="evidence" value="ECO:0007669"/>
    <property type="project" value="UniProtKB-KW"/>
</dbReference>
<dbReference type="EMBL" id="JXJN01024214">
    <property type="status" value="NOT_ANNOTATED_CDS"/>
    <property type="molecule type" value="Genomic_DNA"/>
</dbReference>
<reference evidence="16" key="2">
    <citation type="submission" date="2020-05" db="UniProtKB">
        <authorList>
            <consortium name="EnsemblMetazoa"/>
        </authorList>
    </citation>
    <scope>IDENTIFICATION</scope>
    <source>
        <strain evidence="16">IAEA</strain>
    </source>
</reference>
<evidence type="ECO:0000313" key="16">
    <source>
        <dbReference type="EnsemblMetazoa" id="GPPI046881-PA"/>
    </source>
</evidence>
<dbReference type="InterPro" id="IPR001599">
    <property type="entry name" value="Macroglobln_a2"/>
</dbReference>
<dbReference type="PANTHER" id="PTHR11412">
    <property type="entry name" value="MACROGLOBULIN / COMPLEMENT"/>
    <property type="match status" value="1"/>
</dbReference>
<dbReference type="FunFam" id="2.60.40.1930:FF:000001">
    <property type="entry name" value="CD109 isoform 3"/>
    <property type="match status" value="1"/>
</dbReference>
<protein>
    <recommendedName>
        <fullName evidence="11">TEP1-F</fullName>
    </recommendedName>
</protein>
<evidence type="ECO:0000256" key="6">
    <source>
        <dbReference type="ARBA" id="ARBA00022966"/>
    </source>
</evidence>
<dbReference type="InterPro" id="IPR002890">
    <property type="entry name" value="MG2"/>
</dbReference>
<dbReference type="GO" id="GO:0005615">
    <property type="term" value="C:extracellular space"/>
    <property type="evidence" value="ECO:0007669"/>
    <property type="project" value="InterPro"/>
</dbReference>
<dbReference type="Gene3D" id="6.20.50.160">
    <property type="match status" value="1"/>
</dbReference>
<dbReference type="InterPro" id="IPR014756">
    <property type="entry name" value="Ig_E-set"/>
</dbReference>
<dbReference type="EMBL" id="JXJN01024213">
    <property type="status" value="NOT_ANNOTATED_CDS"/>
    <property type="molecule type" value="Genomic_DNA"/>
</dbReference>
<keyword evidence="2" id="KW-0646">Protease inhibitor</keyword>
<dbReference type="Pfam" id="PF17791">
    <property type="entry name" value="MG3"/>
    <property type="match status" value="1"/>
</dbReference>
<evidence type="ECO:0000256" key="10">
    <source>
        <dbReference type="ARBA" id="ARBA00063781"/>
    </source>
</evidence>
<dbReference type="SUPFAM" id="SSF49410">
    <property type="entry name" value="Alpha-macroglobulin receptor domain"/>
    <property type="match status" value="1"/>
</dbReference>
<dbReference type="InterPro" id="IPR011625">
    <property type="entry name" value="A2M_N_BRD"/>
</dbReference>
<evidence type="ECO:0000259" key="15">
    <source>
        <dbReference type="SMART" id="SM01361"/>
    </source>
</evidence>
<dbReference type="InterPro" id="IPR050473">
    <property type="entry name" value="A2M/Complement_sys"/>
</dbReference>
<reference evidence="17" key="1">
    <citation type="submission" date="2015-01" db="EMBL/GenBank/DDBJ databases">
        <authorList>
            <person name="Aksoy S."/>
            <person name="Warren W."/>
            <person name="Wilson R.K."/>
        </authorList>
    </citation>
    <scope>NUCLEOTIDE SEQUENCE [LARGE SCALE GENOMIC DNA]</scope>
    <source>
        <strain evidence="17">IAEA</strain>
    </source>
</reference>
<evidence type="ECO:0000256" key="7">
    <source>
        <dbReference type="ARBA" id="ARBA00023157"/>
    </source>
</evidence>
<evidence type="ECO:0000259" key="14">
    <source>
        <dbReference type="SMART" id="SM01360"/>
    </source>
</evidence>
<proteinExistence type="inferred from homology"/>
<dbReference type="Pfam" id="PF07703">
    <property type="entry name" value="A2M_BRD"/>
    <property type="match status" value="1"/>
</dbReference>
<dbReference type="PROSITE" id="PS00477">
    <property type="entry name" value="ALPHA_2_MACROGLOBULIN"/>
    <property type="match status" value="1"/>
</dbReference>
<organism evidence="16 17">
    <name type="scientific">Glossina palpalis gambiensis</name>
    <dbReference type="NCBI Taxonomy" id="67801"/>
    <lineage>
        <taxon>Eukaryota</taxon>
        <taxon>Metazoa</taxon>
        <taxon>Ecdysozoa</taxon>
        <taxon>Arthropoda</taxon>
        <taxon>Hexapoda</taxon>
        <taxon>Insecta</taxon>
        <taxon>Pterygota</taxon>
        <taxon>Neoptera</taxon>
        <taxon>Endopterygota</taxon>
        <taxon>Diptera</taxon>
        <taxon>Brachycera</taxon>
        <taxon>Muscomorpha</taxon>
        <taxon>Hippoboscoidea</taxon>
        <taxon>Glossinidae</taxon>
        <taxon>Glossina</taxon>
    </lineage>
</organism>
<keyword evidence="6" id="KW-0882">Thioester bond</keyword>
<feature type="domain" description="Alpha-2-macroglobulin bait region" evidence="13">
    <location>
        <begin position="493"/>
        <end position="628"/>
    </location>
</feature>
<dbReference type="Pfam" id="PF01835">
    <property type="entry name" value="MG2"/>
    <property type="match status" value="1"/>
</dbReference>
<dbReference type="Gene3D" id="2.60.40.2950">
    <property type="match status" value="1"/>
</dbReference>
<dbReference type="SUPFAM" id="SSF48239">
    <property type="entry name" value="Terpenoid cyclases/Protein prenyltransferases"/>
    <property type="match status" value="1"/>
</dbReference>
<dbReference type="Gene3D" id="1.50.10.20">
    <property type="match status" value="1"/>
</dbReference>
<dbReference type="Gene3D" id="2.60.40.1930">
    <property type="match status" value="2"/>
</dbReference>
<dbReference type="InterPro" id="IPR013783">
    <property type="entry name" value="Ig-like_fold"/>
</dbReference>
<evidence type="ECO:0000313" key="17">
    <source>
        <dbReference type="Proteomes" id="UP000092460"/>
    </source>
</evidence>
<evidence type="ECO:0000256" key="9">
    <source>
        <dbReference type="ARBA" id="ARBA00057615"/>
    </source>
</evidence>
<evidence type="ECO:0000256" key="5">
    <source>
        <dbReference type="ARBA" id="ARBA00022900"/>
    </source>
</evidence>
<keyword evidence="5" id="KW-0722">Serine protease inhibitor</keyword>
<dbReference type="Proteomes" id="UP000092460">
    <property type="component" value="Unassembled WGS sequence"/>
</dbReference>
<dbReference type="InterPro" id="IPR047565">
    <property type="entry name" value="Alpha-macroglob_thiol-ester_cl"/>
</dbReference>
<dbReference type="PANTHER" id="PTHR11412:SF136">
    <property type="entry name" value="CD109 ANTIGEN"/>
    <property type="match status" value="1"/>
</dbReference>
<keyword evidence="7" id="KW-1015">Disulfide bond</keyword>
<feature type="signal peptide" evidence="12">
    <location>
        <begin position="1"/>
        <end position="19"/>
    </location>
</feature>
<evidence type="ECO:0000256" key="3">
    <source>
        <dbReference type="ARBA" id="ARBA00022729"/>
    </source>
</evidence>
<feature type="chain" id="PRO_5008405308" description="TEP1-F" evidence="12">
    <location>
        <begin position="20"/>
        <end position="1496"/>
    </location>
</feature>
<name>A0A1B0C1Y1_9MUSC</name>
<dbReference type="Gene3D" id="2.60.40.10">
    <property type="entry name" value="Immunoglobulins"/>
    <property type="match status" value="1"/>
</dbReference>
<sequence>MLEACFVACLLQIFALARAEEKYSVIGPGTIHSNGKYTVAVAVHHVVEPCQIQVGLTGPSYNNSKIVELSDFEVKNVDFDLPVLEKGDYNLTAAGLNCMKMFKNSTKLNYSKFHTNVRVQTDKGLYKPGDVINYRVIFLDKDLRPDKPIKEAKIYVEDGKRNRIKEIKDFNVVQGVYTGKFQISEYPVTGGWRLGVSNGGRYDHMVYFDVDKYVLPKYVVKVESTERVSVKDGDMQVIVRANYTYGKPLNAKVTLLVNLNVNRYYYRGDSETEETPKNPPTIIKTTPMIHGKSKIDLNVKEYEAFMDSKTSPSYLSIVATVEEEFTGVKINATSGSTVYPYRYSMNCISYDTCSVFQADKEAEVEFQIVYVDGTHFNDTKSPVELIYTEVLNKYRVWYPDSDEENSKEADTEPVSENRTFHFTSHMNESSIAVFKVSLPDLKDYRKHAHFYKMELKYRDEQRELYSTYQYREPKNLDPLSAEENDKLKEFFQLEYKRYDDKIELNKESQFTVNSSQPLLYVVYNVVGRGNILKSDRIDLPHKPKFHNISLIPTEMWAPSFALYVYYVNEKGEYHYAEQRYYVQYTLQNQINITAPEQVKPGENVTLKIKTAPNSFVGLTAVDQSVLLLRSNNDLRPHEFDWVLSSYTTTTPHQGGYSDYPGWSSGVVTLTNADYFYNWTKPEYLSTPISAQLDSELNNRIFTKSGVQDSGVLGAAGRPGMAEADLSSGFAASRSEVQVRKDFSETWLFDNIENTNEEEFSYEAKIPDTITSWLISGFSMNPNRGLGITADKTKVVTFQPFFISIRLPYSVKRGEVINVPALVFNYLNKDLDVEVILDNNDGEYEFMDITNEVHNDEKQVKKTIRVPAHGAAAVSFMLRPKIIGNVMLKYLATSSLAGDGIHKTMKVVPEGVTQYANRAYFVNLKKQSEEKTNFELQLPDDVVPDSQYVEVGVMGDLLGPVLNNLDNLVRKPTGCAEQTMSKLLPNYIVLKYMQHINQLTPSLEKRLLYNIESGYQNMLNFRLKDGSFSAFGLPQYYRDEKKPTNGSTWLTAYIIRSFIQLREFVNVDERVINEGLEYMVKNQAKNGSFVDKGNFYYGGNRDIISLTSTVVLAFLQNKTIADQHKDMIQKGLDFVSKNIDKPKTLKDQILGTHILQKGQHPQAEEELNKVRNLAKTEGDRMWWSESDDKRKTHRWWYYVFSNDVEITAYNLLTLLDQAATTVDDVLPIIKWLIAQRNSYGGFSSTQDTIVGLQAIIKFAEKANYKAAKMDIEIEAEGDMPKKETLQLNEENGVLYQTLEVNKESDWRIEFIHTYYAMFAQMPAKTSHIDFTAKGAGSALVQISYQYNIFEKDPQPSFSINTQKHDSSLSGKLLMDVCVDYIGEGDSSNMALLEISLPSGFVIDEDSLENLKQIEGASNVEVKNSASLLVIYFDHLYKNKQKCVTIEAFKSHAVALQKPASILLYDYYDTNKKVTSFYEVASKLCDICDGEEECSKCT</sequence>
<comment type="subunit">
    <text evidence="10">Heterodimer of a TEP1-N chain and an TEP1-C chain non-covalently linked. Forms a complex composed of TEP1-N and TEP1-C heterodimer, LRIM1 and APL1C; the interaction stabilizes TEP1-N and TEP1-C heterodimer, prevents its binding to tissues while circulating in the hemolymph and protects the thioester bond from hydrolysis. Mature TEP1 and to a lesser extent full-length TEP1 interact with SPCLIP1; the interaction is induced by microbial infection.</text>
</comment>
<dbReference type="SMART" id="SM01361">
    <property type="entry name" value="A2M_recep"/>
    <property type="match status" value="1"/>
</dbReference>
<dbReference type="Pfam" id="PF07678">
    <property type="entry name" value="TED_complement"/>
    <property type="match status" value="1"/>
</dbReference>
<comment type="similarity">
    <text evidence="1">Belongs to the protease inhibitor I39 (alpha-2-macroglobulin) family.</text>
</comment>
<evidence type="ECO:0000256" key="1">
    <source>
        <dbReference type="ARBA" id="ARBA00010952"/>
    </source>
</evidence>
<evidence type="ECO:0000256" key="4">
    <source>
        <dbReference type="ARBA" id="ARBA00022859"/>
    </source>
</evidence>
<dbReference type="InterPro" id="IPR036595">
    <property type="entry name" value="A-macroglobulin_rcpt-bd_sf"/>
</dbReference>
<keyword evidence="8" id="KW-0325">Glycoprotein</keyword>
<evidence type="ECO:0000259" key="13">
    <source>
        <dbReference type="SMART" id="SM01359"/>
    </source>
</evidence>
<dbReference type="InterPro" id="IPR019742">
    <property type="entry name" value="MacrogloblnA2_CS"/>
</dbReference>
<dbReference type="VEuPathDB" id="VectorBase:GPPI046881"/>
<keyword evidence="3 12" id="KW-0732">Signal</keyword>
<dbReference type="InterPro" id="IPR011626">
    <property type="entry name" value="Alpha-macroglobulin_TED"/>
</dbReference>
<evidence type="ECO:0000256" key="8">
    <source>
        <dbReference type="ARBA" id="ARBA00023180"/>
    </source>
</evidence>
<comment type="function">
    <text evidence="9">Binds covalently through a thioester bond to the pathogen surface resulting in pathogen clearance.</text>
</comment>
<feature type="domain" description="Alpha-2-macroglobulin" evidence="14">
    <location>
        <begin position="745"/>
        <end position="836"/>
    </location>
</feature>